<feature type="compositionally biased region" description="Polar residues" evidence="5">
    <location>
        <begin position="1"/>
        <end position="10"/>
    </location>
</feature>
<dbReference type="Pfam" id="PF14223">
    <property type="entry name" value="Retrotran_gag_2"/>
    <property type="match status" value="1"/>
</dbReference>
<keyword evidence="2" id="KW-0479">Metal-binding</keyword>
<dbReference type="GO" id="GO:0004190">
    <property type="term" value="F:aspartic-type endopeptidase activity"/>
    <property type="evidence" value="ECO:0007669"/>
    <property type="project" value="UniProtKB-KW"/>
</dbReference>
<dbReference type="Proteomes" id="UP001054821">
    <property type="component" value="Chromosome 6"/>
</dbReference>
<protein>
    <recommendedName>
        <fullName evidence="6">Integrase catalytic domain-containing protein</fullName>
    </recommendedName>
</protein>
<gene>
    <name evidence="7" type="ORF">L3X38_030887</name>
</gene>
<dbReference type="Pfam" id="PF00665">
    <property type="entry name" value="rve"/>
    <property type="match status" value="1"/>
</dbReference>
<dbReference type="InterPro" id="IPR057670">
    <property type="entry name" value="SH3_retrovirus"/>
</dbReference>
<comment type="caution">
    <text evidence="7">The sequence shown here is derived from an EMBL/GenBank/DDBJ whole genome shotgun (WGS) entry which is preliminary data.</text>
</comment>
<evidence type="ECO:0000256" key="4">
    <source>
        <dbReference type="ARBA" id="ARBA00022801"/>
    </source>
</evidence>
<feature type="compositionally biased region" description="Low complexity" evidence="5">
    <location>
        <begin position="313"/>
        <end position="339"/>
    </location>
</feature>
<dbReference type="Pfam" id="PF25597">
    <property type="entry name" value="SH3_retrovirus"/>
    <property type="match status" value="1"/>
</dbReference>
<evidence type="ECO:0000256" key="1">
    <source>
        <dbReference type="ARBA" id="ARBA00022670"/>
    </source>
</evidence>
<feature type="compositionally biased region" description="Polar residues" evidence="5">
    <location>
        <begin position="303"/>
        <end position="312"/>
    </location>
</feature>
<evidence type="ECO:0000256" key="5">
    <source>
        <dbReference type="SAM" id="MobiDB-lite"/>
    </source>
</evidence>
<dbReference type="SUPFAM" id="SSF56672">
    <property type="entry name" value="DNA/RNA polymerases"/>
    <property type="match status" value="1"/>
</dbReference>
<accession>A0AAD4VB70</accession>
<dbReference type="Gene3D" id="3.30.420.10">
    <property type="entry name" value="Ribonuclease H-like superfamily/Ribonuclease H"/>
    <property type="match status" value="1"/>
</dbReference>
<organism evidence="7 8">
    <name type="scientific">Prunus dulcis</name>
    <name type="common">Almond</name>
    <name type="synonym">Amygdalus dulcis</name>
    <dbReference type="NCBI Taxonomy" id="3755"/>
    <lineage>
        <taxon>Eukaryota</taxon>
        <taxon>Viridiplantae</taxon>
        <taxon>Streptophyta</taxon>
        <taxon>Embryophyta</taxon>
        <taxon>Tracheophyta</taxon>
        <taxon>Spermatophyta</taxon>
        <taxon>Magnoliopsida</taxon>
        <taxon>eudicotyledons</taxon>
        <taxon>Gunneridae</taxon>
        <taxon>Pentapetalae</taxon>
        <taxon>rosids</taxon>
        <taxon>fabids</taxon>
        <taxon>Rosales</taxon>
        <taxon>Rosaceae</taxon>
        <taxon>Amygdaloideae</taxon>
        <taxon>Amygdaleae</taxon>
        <taxon>Prunus</taxon>
    </lineage>
</organism>
<dbReference type="InterPro" id="IPR013103">
    <property type="entry name" value="RVT_2"/>
</dbReference>
<proteinExistence type="predicted"/>
<feature type="region of interest" description="Disordered" evidence="5">
    <location>
        <begin position="254"/>
        <end position="339"/>
    </location>
</feature>
<dbReference type="PROSITE" id="PS50994">
    <property type="entry name" value="INTEGRASE"/>
    <property type="match status" value="1"/>
</dbReference>
<dbReference type="InterPro" id="IPR001584">
    <property type="entry name" value="Integrase_cat-core"/>
</dbReference>
<dbReference type="Pfam" id="PF13976">
    <property type="entry name" value="gag_pre-integrs"/>
    <property type="match status" value="1"/>
</dbReference>
<evidence type="ECO:0000259" key="6">
    <source>
        <dbReference type="PROSITE" id="PS50994"/>
    </source>
</evidence>
<dbReference type="PANTHER" id="PTHR42648:SF26">
    <property type="entry name" value="INTEGRASE CATALYTIC DOMAIN-CONTAINING PROTEIN"/>
    <property type="match status" value="1"/>
</dbReference>
<feature type="compositionally biased region" description="Low complexity" evidence="5">
    <location>
        <begin position="274"/>
        <end position="291"/>
    </location>
</feature>
<dbReference type="InterPro" id="IPR043502">
    <property type="entry name" value="DNA/RNA_pol_sf"/>
</dbReference>
<dbReference type="SUPFAM" id="SSF53098">
    <property type="entry name" value="Ribonuclease H-like"/>
    <property type="match status" value="1"/>
</dbReference>
<dbReference type="EMBL" id="JAJFAZ020000006">
    <property type="protein sequence ID" value="KAI5321815.1"/>
    <property type="molecule type" value="Genomic_DNA"/>
</dbReference>
<feature type="domain" description="Integrase catalytic" evidence="6">
    <location>
        <begin position="592"/>
        <end position="757"/>
    </location>
</feature>
<dbReference type="PANTHER" id="PTHR42648">
    <property type="entry name" value="TRANSPOSASE, PUTATIVE-RELATED"/>
    <property type="match status" value="1"/>
</dbReference>
<dbReference type="GO" id="GO:0046872">
    <property type="term" value="F:metal ion binding"/>
    <property type="evidence" value="ECO:0007669"/>
    <property type="project" value="UniProtKB-KW"/>
</dbReference>
<dbReference type="InterPro" id="IPR039537">
    <property type="entry name" value="Retrotran_Ty1/copia-like"/>
</dbReference>
<dbReference type="CDD" id="cd09272">
    <property type="entry name" value="RNase_HI_RT_Ty1"/>
    <property type="match status" value="1"/>
</dbReference>
<dbReference type="InterPro" id="IPR054722">
    <property type="entry name" value="PolX-like_BBD"/>
</dbReference>
<keyword evidence="8" id="KW-1185">Reference proteome</keyword>
<evidence type="ECO:0000313" key="7">
    <source>
        <dbReference type="EMBL" id="KAI5321815.1"/>
    </source>
</evidence>
<dbReference type="GO" id="GO:0015074">
    <property type="term" value="P:DNA integration"/>
    <property type="evidence" value="ECO:0007669"/>
    <property type="project" value="InterPro"/>
</dbReference>
<dbReference type="InterPro" id="IPR012337">
    <property type="entry name" value="RNaseH-like_sf"/>
</dbReference>
<name>A0AAD4VB70_PRUDU</name>
<evidence type="ECO:0000256" key="3">
    <source>
        <dbReference type="ARBA" id="ARBA00022750"/>
    </source>
</evidence>
<dbReference type="InterPro" id="IPR025724">
    <property type="entry name" value="GAG-pre-integrase_dom"/>
</dbReference>
<keyword evidence="1" id="KW-0645">Protease</keyword>
<feature type="compositionally biased region" description="Basic residues" evidence="5">
    <location>
        <begin position="257"/>
        <end position="270"/>
    </location>
</feature>
<sequence length="1448" mass="159714">MAASDASSGQTPPPAGGPVLSSAASSATPAFTTVTVQNISGMIPIKLQANNYLLWKNLFLPILRKFKMLGLVTGDEPSPPRSILDSTGSTIENPAFDLWYDKDQSLMIWIISTLSSDLLSHTVGIESSRALWELLEKRFAGVSRASIHQLRSRLQTLTKGDLSMVTYLQQMKEIAAGLGAAGQPLTDSDLVAYILAGLPEEYDSFVTSIETRSDLVSSDELHGFLLGREAAILHRKTRSSLPVTHEPFHAFAAFPNHRGRGSHVHSKHRGPGQGQSSFGQPQFQAQFQSRPMNSGSRGLLPTPNVSWQQNSTFGSSSCAPPSFSHGSSSSSSHSSPFSSDASHSSHGVIVCQFCNKRGHGAATCRKLGRLLNPTSSSQSSTQYSGYYVNPQSQPLSTSWIMDTGATAHVTADNSHLQNSVPYSGSDSLQVGDGNCLPISHIGSSIITTPSADFSLRNILHVPHITQNLLSVQKFLKDNQCSLTLYPFEFDIKDLVTQKMLYHSPLKEGMYKLTAGVDSVAAKTSCSASSFMVNKCDLLAWHQRLGHPHASVFRQVISHNNLPFSGSFATNVLCSACRLGKASKLPFHGSGSKTSKPLELLHSDVWGPSPVHSVSGNKYYVLFLDDFTKYAWIYPMKYKSDVFGIFKTFKAKMENLLDSKIKILRSDSGGEFLSSSFQQFLNQEGIVHQLSCPHTPEQNGAAERKHRHIVELARTLLAASKVPFQFWVDAFLTALYLINRLPFTSSRLSPFELLFHSKPNYRSLKIFGCQCFPWLQPYSPSKLHPKSLSCVFLGYSLTHSGYRCLDPVTNRLYVSRHVTFHESIFPFHATVSSSSYDSISSHFPVIPLTFPVVTSSPSQSPLSSLSSSPLPFFVPSVSPPSPSSLSVPSSSIPVQNTHPMITRSKHGIFKPKALTATKHPLPSSLHSTALLPPTPTTYQQAAKHSVWVEAMKSELAALEQTKTWTLVPPTPDQNLVGSKWVFRTKFKPDGTVDKFKARLVAKGYHQREGLDFHETFSPVAKPTTIRLLLSLAVQYDWFLNQLDVSNAFLHGFLKENVFMSQPPGFADPTRPHFVCQLHRSLYGLKQAPRAWYDELFKALVSLGFRSSQADSSLFIKSSGASLVLVLVYVDDILVTGNCNTDCTSLISHLRAKFPVKDLGPLHYFLGLEVTRSAQGMFLSQTKYVCDLLKRTDFLGASSCSTPLGSYKLDNSGDILEDVTFYRSTVGALQYLTWTRPDLSYAVNLVCQHLHQPRSNHLGAVKRILRYLKGTIDMGVWFTKGSLGLQAFTDADWAGCPIDRRSTSGWCIFLGSNLISWSAKKQPTVSRSSTEAEYRGLAMTAAELLYLSKLFKDIGFQLPSLPLLWCDNQSAIHLASNPVFSARTKHVEVDYHFTRELVQQRFLSVKFVSSEHQLADIFTKPLSAARHSLLRTKLTVRSPPFSLRGAKGSK</sequence>
<dbReference type="InterPro" id="IPR036397">
    <property type="entry name" value="RNaseH_sf"/>
</dbReference>
<dbReference type="Pfam" id="PF22936">
    <property type="entry name" value="Pol_BBD"/>
    <property type="match status" value="1"/>
</dbReference>
<evidence type="ECO:0000256" key="2">
    <source>
        <dbReference type="ARBA" id="ARBA00022723"/>
    </source>
</evidence>
<feature type="region of interest" description="Disordered" evidence="5">
    <location>
        <begin position="1"/>
        <end position="22"/>
    </location>
</feature>
<dbReference type="GO" id="GO:0006508">
    <property type="term" value="P:proteolysis"/>
    <property type="evidence" value="ECO:0007669"/>
    <property type="project" value="UniProtKB-KW"/>
</dbReference>
<dbReference type="Pfam" id="PF07727">
    <property type="entry name" value="RVT_2"/>
    <property type="match status" value="1"/>
</dbReference>
<keyword evidence="3" id="KW-0064">Aspartyl protease</keyword>
<dbReference type="GO" id="GO:0003676">
    <property type="term" value="F:nucleic acid binding"/>
    <property type="evidence" value="ECO:0007669"/>
    <property type="project" value="InterPro"/>
</dbReference>
<keyword evidence="4" id="KW-0378">Hydrolase</keyword>
<evidence type="ECO:0000313" key="8">
    <source>
        <dbReference type="Proteomes" id="UP001054821"/>
    </source>
</evidence>
<reference evidence="7 8" key="1">
    <citation type="journal article" date="2022" name="G3 (Bethesda)">
        <title>Whole-genome sequence and methylome profiling of the almond [Prunus dulcis (Mill.) D.A. Webb] cultivar 'Nonpareil'.</title>
        <authorList>
            <person name="D'Amico-Willman K.M."/>
            <person name="Ouma W.Z."/>
            <person name="Meulia T."/>
            <person name="Sideli G.M."/>
            <person name="Gradziel T.M."/>
            <person name="Fresnedo-Ramirez J."/>
        </authorList>
    </citation>
    <scope>NUCLEOTIDE SEQUENCE [LARGE SCALE GENOMIC DNA]</scope>
    <source>
        <strain evidence="7">Clone GOH B32 T37-40</strain>
    </source>
</reference>